<dbReference type="AlphaFoldDB" id="A0A3B3T4B4"/>
<reference evidence="2" key="1">
    <citation type="submission" date="2025-08" db="UniProtKB">
        <authorList>
            <consortium name="Ensembl"/>
        </authorList>
    </citation>
    <scope>IDENTIFICATION</scope>
</reference>
<organism evidence="2 3">
    <name type="scientific">Paramormyrops kingsleyae</name>
    <dbReference type="NCBI Taxonomy" id="1676925"/>
    <lineage>
        <taxon>Eukaryota</taxon>
        <taxon>Metazoa</taxon>
        <taxon>Chordata</taxon>
        <taxon>Craniata</taxon>
        <taxon>Vertebrata</taxon>
        <taxon>Euteleostomi</taxon>
        <taxon>Actinopterygii</taxon>
        <taxon>Neopterygii</taxon>
        <taxon>Teleostei</taxon>
        <taxon>Osteoglossocephala</taxon>
        <taxon>Osteoglossomorpha</taxon>
        <taxon>Osteoglossiformes</taxon>
        <taxon>Mormyridae</taxon>
        <taxon>Paramormyrops</taxon>
    </lineage>
</organism>
<feature type="signal peptide" evidence="1">
    <location>
        <begin position="1"/>
        <end position="28"/>
    </location>
</feature>
<reference evidence="2" key="2">
    <citation type="submission" date="2025-09" db="UniProtKB">
        <authorList>
            <consortium name="Ensembl"/>
        </authorList>
    </citation>
    <scope>IDENTIFICATION</scope>
</reference>
<keyword evidence="1" id="KW-0732">Signal</keyword>
<protein>
    <recommendedName>
        <fullName evidence="4">Secreted protein</fullName>
    </recommendedName>
</protein>
<evidence type="ECO:0000313" key="3">
    <source>
        <dbReference type="Proteomes" id="UP000261540"/>
    </source>
</evidence>
<name>A0A3B3T4B4_9TELE</name>
<keyword evidence="3" id="KW-1185">Reference proteome</keyword>
<accession>A0A3B3T4B4</accession>
<dbReference type="Proteomes" id="UP000261540">
    <property type="component" value="Unplaced"/>
</dbReference>
<sequence>MYVCLFLCVCFLVSVSILCLCLSSCVCAHVPPRLQTSWNWCYTLYLKWLKSSSHMNGSVAGAAVVSFCHCIRPSVIASTWEPFRNRPLPHF</sequence>
<feature type="chain" id="PRO_5017189972" description="Secreted protein" evidence="1">
    <location>
        <begin position="29"/>
        <end position="91"/>
    </location>
</feature>
<dbReference type="Ensembl" id="ENSPKIT00000018119.1">
    <property type="protein sequence ID" value="ENSPKIP00000037161.1"/>
    <property type="gene ID" value="ENSPKIG00000015455.1"/>
</dbReference>
<evidence type="ECO:0000313" key="2">
    <source>
        <dbReference type="Ensembl" id="ENSPKIP00000037161.1"/>
    </source>
</evidence>
<proteinExistence type="predicted"/>
<evidence type="ECO:0008006" key="4">
    <source>
        <dbReference type="Google" id="ProtNLM"/>
    </source>
</evidence>
<evidence type="ECO:0000256" key="1">
    <source>
        <dbReference type="SAM" id="SignalP"/>
    </source>
</evidence>